<comment type="caution">
    <text evidence="1">The sequence shown here is derived from an EMBL/GenBank/DDBJ whole genome shotgun (WGS) entry which is preliminary data.</text>
</comment>
<evidence type="ECO:0000313" key="2">
    <source>
        <dbReference type="Proteomes" id="UP000298663"/>
    </source>
</evidence>
<accession>A0A4U5MJU5</accession>
<organism evidence="1 2">
    <name type="scientific">Steinernema carpocapsae</name>
    <name type="common">Entomopathogenic nematode</name>
    <dbReference type="NCBI Taxonomy" id="34508"/>
    <lineage>
        <taxon>Eukaryota</taxon>
        <taxon>Metazoa</taxon>
        <taxon>Ecdysozoa</taxon>
        <taxon>Nematoda</taxon>
        <taxon>Chromadorea</taxon>
        <taxon>Rhabditida</taxon>
        <taxon>Tylenchina</taxon>
        <taxon>Panagrolaimomorpha</taxon>
        <taxon>Strongyloidoidea</taxon>
        <taxon>Steinernematidae</taxon>
        <taxon>Steinernema</taxon>
    </lineage>
</organism>
<reference evidence="1 2" key="1">
    <citation type="journal article" date="2015" name="Genome Biol.">
        <title>Comparative genomics of Steinernema reveals deeply conserved gene regulatory networks.</title>
        <authorList>
            <person name="Dillman A.R."/>
            <person name="Macchietto M."/>
            <person name="Porter C.F."/>
            <person name="Rogers A."/>
            <person name="Williams B."/>
            <person name="Antoshechkin I."/>
            <person name="Lee M.M."/>
            <person name="Goodwin Z."/>
            <person name="Lu X."/>
            <person name="Lewis E.E."/>
            <person name="Goodrich-Blair H."/>
            <person name="Stock S.P."/>
            <person name="Adams B.J."/>
            <person name="Sternberg P.W."/>
            <person name="Mortazavi A."/>
        </authorList>
    </citation>
    <scope>NUCLEOTIDE SEQUENCE [LARGE SCALE GENOMIC DNA]</scope>
    <source>
        <strain evidence="1 2">ALL</strain>
    </source>
</reference>
<reference evidence="1 2" key="2">
    <citation type="journal article" date="2019" name="G3 (Bethesda)">
        <title>Hybrid Assembly of the Genome of the Entomopathogenic Nematode Steinernema carpocapsae Identifies the X-Chromosome.</title>
        <authorList>
            <person name="Serra L."/>
            <person name="Macchietto M."/>
            <person name="Macias-Munoz A."/>
            <person name="McGill C.J."/>
            <person name="Rodriguez I.M."/>
            <person name="Rodriguez B."/>
            <person name="Murad R."/>
            <person name="Mortazavi A."/>
        </authorList>
    </citation>
    <scope>NUCLEOTIDE SEQUENCE [LARGE SCALE GENOMIC DNA]</scope>
    <source>
        <strain evidence="1 2">ALL</strain>
    </source>
</reference>
<keyword evidence="2" id="KW-1185">Reference proteome</keyword>
<dbReference type="AlphaFoldDB" id="A0A4U5MJU5"/>
<dbReference type="EMBL" id="AZBU02000007">
    <property type="protein sequence ID" value="TKR69641.1"/>
    <property type="molecule type" value="Genomic_DNA"/>
</dbReference>
<name>A0A4U5MJU5_STECR</name>
<proteinExistence type="predicted"/>
<protein>
    <submittedName>
        <fullName evidence="1">Uncharacterized protein</fullName>
    </submittedName>
</protein>
<dbReference type="Proteomes" id="UP000298663">
    <property type="component" value="Unassembled WGS sequence"/>
</dbReference>
<gene>
    <name evidence="1" type="ORF">L596_021777</name>
</gene>
<sequence>MDNIRPFDDFAYNVCRLVSLPTLNQLKLVDEWDFIASYVYKKIVILSCTIYIPDKSDEEPFYVLDAPHGISSVKIILEQKRSLTQLLHGRIINLFFKPVSAFKDKDLTRRISLCGSLNGPTYEDVVIRASSNVKYVHFEDVDPNMLDLTRLKLVRSTQICIKNCVALTPESQFLAWFKNEIRNFDNIGIYDTPSTEPLNLEDDFFHFILTGQSSANLTSKTESEKPNFFYLTKEFLKNLTEGWLSEDHPEKHSSVLSFDSPNWKMSKDGLVPEVFPGIVFHDGCGPIGHRATRKRGTRWPTVETTRQFRCVVLGVT</sequence>
<evidence type="ECO:0000313" key="1">
    <source>
        <dbReference type="EMBL" id="TKR69641.1"/>
    </source>
</evidence>